<dbReference type="InterPro" id="IPR003805">
    <property type="entry name" value="CobS"/>
</dbReference>
<dbReference type="GeneID" id="72712745"/>
<dbReference type="AlphaFoldDB" id="M0FGV6"/>
<evidence type="ECO:0000256" key="3">
    <source>
        <dbReference type="ARBA" id="ARBA00004663"/>
    </source>
</evidence>
<evidence type="ECO:0000256" key="7">
    <source>
        <dbReference type="ARBA" id="ARBA00022475"/>
    </source>
</evidence>
<dbReference type="PANTHER" id="PTHR34148">
    <property type="entry name" value="ADENOSYLCOBINAMIDE-GDP RIBAZOLETRANSFERASE"/>
    <property type="match status" value="1"/>
</dbReference>
<feature type="transmembrane region" description="Helical" evidence="19">
    <location>
        <begin position="67"/>
        <end position="87"/>
    </location>
</feature>
<evidence type="ECO:0000256" key="19">
    <source>
        <dbReference type="HAMAP-Rule" id="MF_00719"/>
    </source>
</evidence>
<keyword evidence="11 19" id="KW-0460">Magnesium</keyword>
<reference evidence="20 21" key="1">
    <citation type="journal article" date="2014" name="PLoS Genet.">
        <title>Phylogenetically driven sequencing of extremely halophilic archaea reveals strategies for static and dynamic osmo-response.</title>
        <authorList>
            <person name="Becker E.A."/>
            <person name="Seitzer P.M."/>
            <person name="Tritt A."/>
            <person name="Larsen D."/>
            <person name="Krusor M."/>
            <person name="Yao A.I."/>
            <person name="Wu D."/>
            <person name="Madern D."/>
            <person name="Eisen J.A."/>
            <person name="Darling A.E."/>
            <person name="Facciotti M.T."/>
        </authorList>
    </citation>
    <scope>NUCLEOTIDE SEQUENCE [LARGE SCALE GENOMIC DNA]</scope>
    <source>
        <strain evidence="20 21">ATCC 700873</strain>
    </source>
</reference>
<keyword evidence="9 19" id="KW-0808">Transferase</keyword>
<sequence>MVLTDAVAAFRGALGFCSRIPVGSGEADWEAFRRRPAALPAVGYALGAIVSLPVVAAAAAAPVRIPAATVAVAFPAWLYLVTGITHLDGVADLGDAAVVHGDADRRREVLKDSSLGVGGVLALALVVVGLAAAGANVAGAVGLSAVGETARFSAVDAAVLVVAAEVSARGAAAALVCLGDAAHEGLGSALTDESGPRSLAGVALAVAPAVPLAGAVGGSAGVRATVAALVAAAVVGLLAFAWARARLGGVSGDVLGATTELARATALHAGVIAWTLS</sequence>
<comment type="caution">
    <text evidence="20">The sequence shown here is derived from an EMBL/GenBank/DDBJ whole genome shotgun (WGS) entry which is preliminary data.</text>
</comment>
<evidence type="ECO:0000313" key="21">
    <source>
        <dbReference type="Proteomes" id="UP000011689"/>
    </source>
</evidence>
<evidence type="ECO:0000256" key="18">
    <source>
        <dbReference type="ARBA" id="ARBA00049504"/>
    </source>
</evidence>
<name>M0FGV6_9EURY</name>
<evidence type="ECO:0000256" key="11">
    <source>
        <dbReference type="ARBA" id="ARBA00022842"/>
    </source>
</evidence>
<dbReference type="GO" id="GO:0008818">
    <property type="term" value="F:cobalamin 5'-phosphate synthase activity"/>
    <property type="evidence" value="ECO:0007669"/>
    <property type="project" value="UniProtKB-UniRule"/>
</dbReference>
<evidence type="ECO:0000256" key="5">
    <source>
        <dbReference type="ARBA" id="ARBA00013200"/>
    </source>
</evidence>
<feature type="transmembrane region" description="Helical" evidence="19">
    <location>
        <begin position="115"/>
        <end position="137"/>
    </location>
</feature>
<evidence type="ECO:0000256" key="17">
    <source>
        <dbReference type="ARBA" id="ARBA00048623"/>
    </source>
</evidence>
<dbReference type="EC" id="2.7.8.26" evidence="5 19"/>
<gene>
    <name evidence="19" type="primary">cobS</name>
    <name evidence="20" type="ORF">C467_04456</name>
</gene>
<keyword evidence="13 19" id="KW-0472">Membrane</keyword>
<feature type="transmembrane region" description="Helical" evidence="19">
    <location>
        <begin position="41"/>
        <end position="61"/>
    </location>
</feature>
<evidence type="ECO:0000256" key="10">
    <source>
        <dbReference type="ARBA" id="ARBA00022692"/>
    </source>
</evidence>
<dbReference type="OrthoDB" id="11748at2157"/>
<dbReference type="NCBIfam" id="TIGR00317">
    <property type="entry name" value="cobS"/>
    <property type="match status" value="1"/>
</dbReference>
<feature type="transmembrane region" description="Helical" evidence="19">
    <location>
        <begin position="224"/>
        <end position="243"/>
    </location>
</feature>
<dbReference type="PATRIC" id="fig|1227481.4.peg.870"/>
<dbReference type="RefSeq" id="WP_008582178.1">
    <property type="nucleotide sequence ID" value="NZ_AOJO01000019.1"/>
</dbReference>
<accession>M0FGV6</accession>
<keyword evidence="8 19" id="KW-0169">Cobalamin biosynthesis</keyword>
<proteinExistence type="inferred from homology"/>
<comment type="cofactor">
    <cofactor evidence="1 19">
        <name>Mg(2+)</name>
        <dbReference type="ChEBI" id="CHEBI:18420"/>
    </cofactor>
</comment>
<keyword evidence="21" id="KW-1185">Reference proteome</keyword>
<feature type="transmembrane region" description="Helical" evidence="19">
    <location>
        <begin position="199"/>
        <end position="218"/>
    </location>
</feature>
<comment type="function">
    <text evidence="14 19">Joins adenosylcobinamide-GDP and alpha-ribazole to generate adenosylcobalamin (Ado-cobalamin). Also synthesizes adenosylcobalamin 5'-phosphate from adenosylcobinamide-GDP and alpha-ribazole 5'-phosphate.</text>
</comment>
<dbReference type="HAMAP" id="MF_00719">
    <property type="entry name" value="CobS"/>
    <property type="match status" value="1"/>
</dbReference>
<dbReference type="Proteomes" id="UP000011689">
    <property type="component" value="Unassembled WGS sequence"/>
</dbReference>
<comment type="catalytic activity">
    <reaction evidence="18 19">
        <text>alpha-ribazole 5'-phosphate + adenosylcob(III)inamide-GDP = adenosylcob(III)alamin 5'-phosphate + GMP + H(+)</text>
        <dbReference type="Rhea" id="RHEA:23560"/>
        <dbReference type="ChEBI" id="CHEBI:15378"/>
        <dbReference type="ChEBI" id="CHEBI:57918"/>
        <dbReference type="ChEBI" id="CHEBI:58115"/>
        <dbReference type="ChEBI" id="CHEBI:60487"/>
        <dbReference type="ChEBI" id="CHEBI:60493"/>
        <dbReference type="EC" id="2.7.8.26"/>
    </reaction>
</comment>
<evidence type="ECO:0000256" key="1">
    <source>
        <dbReference type="ARBA" id="ARBA00001946"/>
    </source>
</evidence>
<organism evidence="20 21">
    <name type="scientific">Halorubrum hochstenium ATCC 700873</name>
    <dbReference type="NCBI Taxonomy" id="1227481"/>
    <lineage>
        <taxon>Archaea</taxon>
        <taxon>Methanobacteriati</taxon>
        <taxon>Methanobacteriota</taxon>
        <taxon>Stenosarchaea group</taxon>
        <taxon>Halobacteria</taxon>
        <taxon>Halobacteriales</taxon>
        <taxon>Haloferacaceae</taxon>
        <taxon>Halorubrum</taxon>
    </lineage>
</organism>
<dbReference type="GO" id="GO:0051073">
    <property type="term" value="F:adenosylcobinamide-GDP ribazoletransferase activity"/>
    <property type="evidence" value="ECO:0007669"/>
    <property type="project" value="UniProtKB-UniRule"/>
</dbReference>
<evidence type="ECO:0000256" key="15">
    <source>
        <dbReference type="ARBA" id="ARBA00032605"/>
    </source>
</evidence>
<evidence type="ECO:0000256" key="13">
    <source>
        <dbReference type="ARBA" id="ARBA00023136"/>
    </source>
</evidence>
<dbReference type="Pfam" id="PF02654">
    <property type="entry name" value="CobS"/>
    <property type="match status" value="1"/>
</dbReference>
<protein>
    <recommendedName>
        <fullName evidence="6 19">Adenosylcobinamide-GDP ribazoletransferase</fullName>
        <ecNumber evidence="5 19">2.7.8.26</ecNumber>
    </recommendedName>
    <alternativeName>
        <fullName evidence="16 19">Cobalamin synthase</fullName>
    </alternativeName>
    <alternativeName>
        <fullName evidence="15 19">Cobalamin-5'-phosphate synthase</fullName>
    </alternativeName>
</protein>
<keyword evidence="7 19" id="KW-1003">Cell membrane</keyword>
<evidence type="ECO:0000256" key="16">
    <source>
        <dbReference type="ARBA" id="ARBA00032853"/>
    </source>
</evidence>
<evidence type="ECO:0000256" key="6">
    <source>
        <dbReference type="ARBA" id="ARBA00015850"/>
    </source>
</evidence>
<keyword evidence="10 19" id="KW-0812">Transmembrane</keyword>
<evidence type="ECO:0000256" key="9">
    <source>
        <dbReference type="ARBA" id="ARBA00022679"/>
    </source>
</evidence>
<dbReference type="PANTHER" id="PTHR34148:SF1">
    <property type="entry name" value="ADENOSYLCOBINAMIDE-GDP RIBAZOLETRANSFERASE"/>
    <property type="match status" value="1"/>
</dbReference>
<comment type="subcellular location">
    <subcellularLocation>
        <location evidence="2 19">Cell membrane</location>
        <topology evidence="2 19">Multi-pass membrane protein</topology>
    </subcellularLocation>
</comment>
<comment type="catalytic activity">
    <reaction evidence="17 19">
        <text>alpha-ribazole + adenosylcob(III)inamide-GDP = adenosylcob(III)alamin + GMP + H(+)</text>
        <dbReference type="Rhea" id="RHEA:16049"/>
        <dbReference type="ChEBI" id="CHEBI:10329"/>
        <dbReference type="ChEBI" id="CHEBI:15378"/>
        <dbReference type="ChEBI" id="CHEBI:18408"/>
        <dbReference type="ChEBI" id="CHEBI:58115"/>
        <dbReference type="ChEBI" id="CHEBI:60487"/>
        <dbReference type="EC" id="2.7.8.26"/>
    </reaction>
</comment>
<comment type="pathway">
    <text evidence="3 19">Cofactor biosynthesis; adenosylcobalamin biosynthesis; adenosylcobalamin from cob(II)yrinate a,c-diamide: step 7/7.</text>
</comment>
<evidence type="ECO:0000256" key="2">
    <source>
        <dbReference type="ARBA" id="ARBA00004651"/>
    </source>
</evidence>
<dbReference type="UniPathway" id="UPA00148">
    <property type="reaction ID" value="UER00238"/>
</dbReference>
<evidence type="ECO:0000256" key="12">
    <source>
        <dbReference type="ARBA" id="ARBA00022989"/>
    </source>
</evidence>
<evidence type="ECO:0000313" key="20">
    <source>
        <dbReference type="EMBL" id="ELZ59165.1"/>
    </source>
</evidence>
<dbReference type="GO" id="GO:0005886">
    <property type="term" value="C:plasma membrane"/>
    <property type="evidence" value="ECO:0007669"/>
    <property type="project" value="UniProtKB-SubCell"/>
</dbReference>
<dbReference type="GO" id="GO:0009236">
    <property type="term" value="P:cobalamin biosynthetic process"/>
    <property type="evidence" value="ECO:0007669"/>
    <property type="project" value="UniProtKB-UniRule"/>
</dbReference>
<dbReference type="EMBL" id="AOJO01000019">
    <property type="protein sequence ID" value="ELZ59165.1"/>
    <property type="molecule type" value="Genomic_DNA"/>
</dbReference>
<evidence type="ECO:0000256" key="8">
    <source>
        <dbReference type="ARBA" id="ARBA00022573"/>
    </source>
</evidence>
<comment type="similarity">
    <text evidence="4 19">Belongs to the CobS family.</text>
</comment>
<evidence type="ECO:0000256" key="14">
    <source>
        <dbReference type="ARBA" id="ARBA00025228"/>
    </source>
</evidence>
<keyword evidence="12 19" id="KW-1133">Transmembrane helix</keyword>
<dbReference type="STRING" id="1227481.C467_04456"/>
<evidence type="ECO:0000256" key="4">
    <source>
        <dbReference type="ARBA" id="ARBA00010561"/>
    </source>
</evidence>